<dbReference type="GO" id="GO:0046872">
    <property type="term" value="F:metal ion binding"/>
    <property type="evidence" value="ECO:0007669"/>
    <property type="project" value="UniProtKB-KW"/>
</dbReference>
<dbReference type="PANTHER" id="PTHR10543:SF46">
    <property type="entry name" value="CAROTENOID CLEAVAGE DIOXYGENASE 4, CHLOROPLASTIC-RELATED"/>
    <property type="match status" value="1"/>
</dbReference>
<dbReference type="InterPro" id="IPR004294">
    <property type="entry name" value="Carotenoid_Oase"/>
</dbReference>
<dbReference type="Proteomes" id="UP001567538">
    <property type="component" value="Unassembled WGS sequence"/>
</dbReference>
<evidence type="ECO:0000256" key="2">
    <source>
        <dbReference type="ARBA" id="ARBA00022723"/>
    </source>
</evidence>
<keyword evidence="6" id="KW-0560">Oxidoreductase</keyword>
<dbReference type="AlphaFoldDB" id="A0ABD1FKS7"/>
<keyword evidence="7" id="KW-1185">Reference proteome</keyword>
<dbReference type="GO" id="GO:0045549">
    <property type="term" value="F:9-cis-epoxycarotenoid dioxygenase activity"/>
    <property type="evidence" value="ECO:0007669"/>
    <property type="project" value="UniProtKB-EC"/>
</dbReference>
<comment type="caution">
    <text evidence="6">The sequence shown here is derived from an EMBL/GenBank/DDBJ whole genome shotgun (WGS) entry which is preliminary data.</text>
</comment>
<evidence type="ECO:0000313" key="6">
    <source>
        <dbReference type="EMBL" id="KAL1532277.1"/>
    </source>
</evidence>
<evidence type="ECO:0000313" key="7">
    <source>
        <dbReference type="Proteomes" id="UP001567538"/>
    </source>
</evidence>
<evidence type="ECO:0000256" key="5">
    <source>
        <dbReference type="PIRSR" id="PIRSR604294-1"/>
    </source>
</evidence>
<dbReference type="EMBL" id="JBEAFC010000014">
    <property type="protein sequence ID" value="KAL1532277.1"/>
    <property type="molecule type" value="Genomic_DNA"/>
</dbReference>
<protein>
    <submittedName>
        <fullName evidence="6">Carotenoid cleavage dioxygenase 4</fullName>
        <ecNumber evidence="6">1.13.11.51</ecNumber>
    </submittedName>
</protein>
<evidence type="ECO:0000256" key="1">
    <source>
        <dbReference type="ARBA" id="ARBA00006787"/>
    </source>
</evidence>
<name>A0ABD1FKS7_SALDI</name>
<feature type="binding site" evidence="5">
    <location>
        <position position="387"/>
    </location>
    <ligand>
        <name>Fe cation</name>
        <dbReference type="ChEBI" id="CHEBI:24875"/>
        <note>catalytic</note>
    </ligand>
</feature>
<feature type="binding site" evidence="5">
    <location>
        <position position="322"/>
    </location>
    <ligand>
        <name>Fe cation</name>
        <dbReference type="ChEBI" id="CHEBI:24875"/>
        <note>catalytic</note>
    </ligand>
</feature>
<keyword evidence="2 5" id="KW-0479">Metal-binding</keyword>
<comment type="similarity">
    <text evidence="1">Belongs to the carotenoid oxygenase family.</text>
</comment>
<dbReference type="EC" id="1.13.11.51" evidence="6"/>
<gene>
    <name evidence="6" type="primary">NCED4</name>
    <name evidence="6" type="ORF">AAHA92_32306</name>
</gene>
<sequence>MLQRSFLSLPKFPKLPSLRKENNLVAKPISNASHRSSISDDRKSNTKLFLETQDEKHINPNQSLLTKIFNALDDIISNFLELPLTPSNDPNHLLSGNLAPVDELPPTAGEVVEGSIPASLRGAYIRNGPNPHFIPRGPHHPFDGDGMLHSIRISGGGEPIFCSRYVKTYKFITEAENGSAFFPSPFSWFNGRLALAARLCLTVARGVSGRFDPFVNGFGTANTSVAYFNGGLYALSESDLPYQIQLAEDGDILTLGRRDFGGGGDMTQRMTAHPRPDSGSGQVFAFKCNMFPPFLTFFKIDSEGRKGSELAITSIKRMPCLHDFGLTTRFIVFQDSQLEMDPAEMAWGRTPLVCNGDKVPRIGVLRRDAADDGGVVWIETPELNFLHVINAWEGDGGGRVVIVAPNFLSLDRGFLHVSSTHSEIEMIELDINEKKVVSRHVLSGKSMEFGVVNHAYSGNQTKYVYAAVIAEMPKAAGVAKLDLSIAGAEGGDCTVASREYGAGCYGGEVYFVAGEGEEEDDGYLVTYVHDEIRKESWFWVMNAKSPSLEIVARVKLPGRVPYGYHGLFVPEKNLTVL</sequence>
<feature type="binding site" evidence="5">
    <location>
        <position position="565"/>
    </location>
    <ligand>
        <name>Fe cation</name>
        <dbReference type="ChEBI" id="CHEBI:24875"/>
        <note>catalytic</note>
    </ligand>
</feature>
<keyword evidence="4 5" id="KW-0408">Iron</keyword>
<evidence type="ECO:0000256" key="3">
    <source>
        <dbReference type="ARBA" id="ARBA00022964"/>
    </source>
</evidence>
<accession>A0ABD1FKS7</accession>
<feature type="binding site" evidence="5">
    <location>
        <position position="273"/>
    </location>
    <ligand>
        <name>Fe cation</name>
        <dbReference type="ChEBI" id="CHEBI:24875"/>
        <note>catalytic</note>
    </ligand>
</feature>
<dbReference type="Pfam" id="PF03055">
    <property type="entry name" value="RPE65"/>
    <property type="match status" value="1"/>
</dbReference>
<organism evidence="6 7">
    <name type="scientific">Salvia divinorum</name>
    <name type="common">Maria pastora</name>
    <name type="synonym">Diviner's sage</name>
    <dbReference type="NCBI Taxonomy" id="28513"/>
    <lineage>
        <taxon>Eukaryota</taxon>
        <taxon>Viridiplantae</taxon>
        <taxon>Streptophyta</taxon>
        <taxon>Embryophyta</taxon>
        <taxon>Tracheophyta</taxon>
        <taxon>Spermatophyta</taxon>
        <taxon>Magnoliopsida</taxon>
        <taxon>eudicotyledons</taxon>
        <taxon>Gunneridae</taxon>
        <taxon>Pentapetalae</taxon>
        <taxon>asterids</taxon>
        <taxon>lamiids</taxon>
        <taxon>Lamiales</taxon>
        <taxon>Lamiaceae</taxon>
        <taxon>Nepetoideae</taxon>
        <taxon>Mentheae</taxon>
        <taxon>Salviinae</taxon>
        <taxon>Salvia</taxon>
        <taxon>Salvia subgen. Calosphace</taxon>
    </lineage>
</organism>
<evidence type="ECO:0000256" key="4">
    <source>
        <dbReference type="ARBA" id="ARBA00023004"/>
    </source>
</evidence>
<proteinExistence type="inferred from homology"/>
<reference evidence="6 7" key="1">
    <citation type="submission" date="2024-06" db="EMBL/GenBank/DDBJ databases">
        <title>A chromosome level genome sequence of Diviner's sage (Salvia divinorum).</title>
        <authorList>
            <person name="Ford S.A."/>
            <person name="Ro D.-K."/>
            <person name="Ness R.W."/>
            <person name="Phillips M.A."/>
        </authorList>
    </citation>
    <scope>NUCLEOTIDE SEQUENCE [LARGE SCALE GENOMIC DNA]</scope>
    <source>
        <strain evidence="6">SAF-2024a</strain>
        <tissue evidence="6">Leaf</tissue>
    </source>
</reference>
<keyword evidence="3 6" id="KW-0223">Dioxygenase</keyword>
<comment type="cofactor">
    <cofactor evidence="5">
        <name>Fe(2+)</name>
        <dbReference type="ChEBI" id="CHEBI:29033"/>
    </cofactor>
    <text evidence="5">Binds 1 Fe(2+) ion per subunit.</text>
</comment>
<dbReference type="PANTHER" id="PTHR10543">
    <property type="entry name" value="BETA-CAROTENE DIOXYGENASE"/>
    <property type="match status" value="1"/>
</dbReference>